<dbReference type="AlphaFoldDB" id="A0A5K7S8W9"/>
<dbReference type="InterPro" id="IPR036388">
    <property type="entry name" value="WH-like_DNA-bd_sf"/>
</dbReference>
<gene>
    <name evidence="5" type="ORF">AQPE_2094</name>
</gene>
<organism evidence="5 6">
    <name type="scientific">Aquipluma nitroreducens</name>
    <dbReference type="NCBI Taxonomy" id="2010828"/>
    <lineage>
        <taxon>Bacteria</taxon>
        <taxon>Pseudomonadati</taxon>
        <taxon>Bacteroidota</taxon>
        <taxon>Bacteroidia</taxon>
        <taxon>Marinilabiliales</taxon>
        <taxon>Prolixibacteraceae</taxon>
        <taxon>Aquipluma</taxon>
    </lineage>
</organism>
<accession>A0A5K7S8W9</accession>
<dbReference type="RefSeq" id="WP_318350888.1">
    <property type="nucleotide sequence ID" value="NZ_AP018694.1"/>
</dbReference>
<name>A0A5K7S8W9_9BACT</name>
<feature type="domain" description="HTH marR-type" evidence="4">
    <location>
        <begin position="1"/>
        <end position="138"/>
    </location>
</feature>
<evidence type="ECO:0000256" key="1">
    <source>
        <dbReference type="ARBA" id="ARBA00023015"/>
    </source>
</evidence>
<protein>
    <submittedName>
        <fullName evidence="5">Transcriptional regulator, MarR family</fullName>
    </submittedName>
</protein>
<dbReference type="InterPro" id="IPR036390">
    <property type="entry name" value="WH_DNA-bd_sf"/>
</dbReference>
<proteinExistence type="predicted"/>
<reference evidence="5" key="1">
    <citation type="journal article" date="2020" name="Int. J. Syst. Evol. Microbiol.">
        <title>Aquipluma nitroreducens gen. nov. sp. nov., a novel facultatively anaerobic bacterium isolated from a freshwater lake.</title>
        <authorList>
            <person name="Watanabe M."/>
            <person name="Kojima H."/>
            <person name="Fukui M."/>
        </authorList>
    </citation>
    <scope>NUCLEOTIDE SEQUENCE</scope>
    <source>
        <strain evidence="5">MeG22</strain>
    </source>
</reference>
<evidence type="ECO:0000256" key="2">
    <source>
        <dbReference type="ARBA" id="ARBA00023125"/>
    </source>
</evidence>
<evidence type="ECO:0000256" key="3">
    <source>
        <dbReference type="ARBA" id="ARBA00023163"/>
    </source>
</evidence>
<sequence length="148" mass="17163">MEQVKPLGYILGLPLRIFLNQVAVEFRNRDIELTFEQFIMLLLIDSKGDLIQQDIANHLQKDKSIVVRQMNGLIEKEYVVRLPNRTDKRKKNLILTTKGTEIMNKITELNFEVSSKLLSGVDEDDYLAFGRVLNKIQENGGFLIEQRQ</sequence>
<dbReference type="Pfam" id="PF01047">
    <property type="entry name" value="MarR"/>
    <property type="match status" value="1"/>
</dbReference>
<dbReference type="PANTHER" id="PTHR42756:SF1">
    <property type="entry name" value="TRANSCRIPTIONAL REPRESSOR OF EMRAB OPERON"/>
    <property type="match status" value="1"/>
</dbReference>
<evidence type="ECO:0000259" key="4">
    <source>
        <dbReference type="PROSITE" id="PS50995"/>
    </source>
</evidence>
<dbReference type="EMBL" id="AP018694">
    <property type="protein sequence ID" value="BBE17935.1"/>
    <property type="molecule type" value="Genomic_DNA"/>
</dbReference>
<dbReference type="KEGG" id="anf:AQPE_2094"/>
<dbReference type="PANTHER" id="PTHR42756">
    <property type="entry name" value="TRANSCRIPTIONAL REGULATOR, MARR"/>
    <property type="match status" value="1"/>
</dbReference>
<dbReference type="Proteomes" id="UP001193389">
    <property type="component" value="Chromosome"/>
</dbReference>
<keyword evidence="3" id="KW-0804">Transcription</keyword>
<dbReference type="Gene3D" id="1.10.10.10">
    <property type="entry name" value="Winged helix-like DNA-binding domain superfamily/Winged helix DNA-binding domain"/>
    <property type="match status" value="1"/>
</dbReference>
<keyword evidence="6" id="KW-1185">Reference proteome</keyword>
<dbReference type="GO" id="GO:0003677">
    <property type="term" value="F:DNA binding"/>
    <property type="evidence" value="ECO:0007669"/>
    <property type="project" value="UniProtKB-KW"/>
</dbReference>
<dbReference type="PRINTS" id="PR00598">
    <property type="entry name" value="HTHMARR"/>
</dbReference>
<keyword evidence="2" id="KW-0238">DNA-binding</keyword>
<dbReference type="PROSITE" id="PS50995">
    <property type="entry name" value="HTH_MARR_2"/>
    <property type="match status" value="1"/>
</dbReference>
<dbReference type="SUPFAM" id="SSF46785">
    <property type="entry name" value="Winged helix' DNA-binding domain"/>
    <property type="match status" value="1"/>
</dbReference>
<dbReference type="SMART" id="SM00347">
    <property type="entry name" value="HTH_MARR"/>
    <property type="match status" value="1"/>
</dbReference>
<evidence type="ECO:0000313" key="5">
    <source>
        <dbReference type="EMBL" id="BBE17935.1"/>
    </source>
</evidence>
<dbReference type="InterPro" id="IPR000835">
    <property type="entry name" value="HTH_MarR-typ"/>
</dbReference>
<dbReference type="GO" id="GO:0003700">
    <property type="term" value="F:DNA-binding transcription factor activity"/>
    <property type="evidence" value="ECO:0007669"/>
    <property type="project" value="InterPro"/>
</dbReference>
<evidence type="ECO:0000313" key="6">
    <source>
        <dbReference type="Proteomes" id="UP001193389"/>
    </source>
</evidence>
<keyword evidence="1" id="KW-0805">Transcription regulation</keyword>